<name>A0AAU8IGL5_9BACL</name>
<sequence>MNELKKKLAEFQRKTIGLDDLEKLMSPQCHTWQAFSQTVLQLEEEEVLIMVRSAGRTGRRPSLALKYRINRSAITGDYHKELQKYRMMLDTSINLDAYYQADPSIWRRDLPSLKKIDTYIRKNGFPEDQVPAPERSFELVGDEKWIDEKGGRDVLERIHLFNRFHIIPVADPLMFAVNPLKINDAEQIHLIVENKTTYQGLLPVINKTIFATLIYGAGKAVIKSIRQFTMQYPVHAAHHFLYFGDLDREGLSIWYSLQQKQKADPALPFYQACLDKEPVAGKAYQRLRRAAADRFLSYFPAKQAERISTTLQKGQYYPQEILRMKELQHIWRHSDWNSLNFTRS</sequence>
<evidence type="ECO:0000313" key="2">
    <source>
        <dbReference type="EMBL" id="XCJ17409.1"/>
    </source>
</evidence>
<feature type="domain" description="Wadjet protein JetD C-terminal" evidence="1">
    <location>
        <begin position="187"/>
        <end position="262"/>
    </location>
</feature>
<dbReference type="Pfam" id="PF09983">
    <property type="entry name" value="JetD_C"/>
    <property type="match status" value="1"/>
</dbReference>
<organism evidence="2">
    <name type="scientific">Sporolactobacillus sp. Y61</name>
    <dbReference type="NCBI Taxonomy" id="3160863"/>
    <lineage>
        <taxon>Bacteria</taxon>
        <taxon>Bacillati</taxon>
        <taxon>Bacillota</taxon>
        <taxon>Bacilli</taxon>
        <taxon>Bacillales</taxon>
        <taxon>Sporolactobacillaceae</taxon>
        <taxon>Sporolactobacillus</taxon>
    </lineage>
</organism>
<proteinExistence type="predicted"/>
<dbReference type="EMBL" id="CP159510">
    <property type="protein sequence ID" value="XCJ17409.1"/>
    <property type="molecule type" value="Genomic_DNA"/>
</dbReference>
<evidence type="ECO:0000259" key="1">
    <source>
        <dbReference type="Pfam" id="PF09983"/>
    </source>
</evidence>
<dbReference type="RefSeq" id="WP_353948655.1">
    <property type="nucleotide sequence ID" value="NZ_CP159510.1"/>
</dbReference>
<dbReference type="AlphaFoldDB" id="A0AAU8IGL5"/>
<accession>A0AAU8IGL5</accession>
<reference evidence="2" key="1">
    <citation type="submission" date="2024-06" db="EMBL/GenBank/DDBJ databases">
        <authorList>
            <person name="Fan A."/>
            <person name="Zhang F.Y."/>
            <person name="Zhang L."/>
        </authorList>
    </citation>
    <scope>NUCLEOTIDE SEQUENCE</scope>
    <source>
        <strain evidence="2">Y61</strain>
    </source>
</reference>
<dbReference type="InterPro" id="IPR024534">
    <property type="entry name" value="JetD_C"/>
</dbReference>
<gene>
    <name evidence="2" type="ORF">ABNN70_02455</name>
</gene>
<protein>
    <submittedName>
        <fullName evidence="2">Wadjet anti-phage system protein JetD domain-containing protein</fullName>
    </submittedName>
</protein>